<keyword evidence="2" id="KW-1185">Reference proteome</keyword>
<sequence>MSGRSRPARAGFVVLLAALVALVAGYLNDCFVGFGLSPNAGSPAPAAESAKPAATPAQTRVRVVVQGEQCRLGEASEARACDAVCADQAAGTTVEIEATAGSQRAVEALRACLQGRGAKAQVVSE</sequence>
<name>A0ABT5DQF1_9BACT</name>
<reference evidence="1 2" key="1">
    <citation type="submission" date="2022-11" db="EMBL/GenBank/DDBJ databases">
        <title>Minimal conservation of predation-associated metabolite biosynthetic gene clusters underscores biosynthetic potential of Myxococcota including descriptions for ten novel species: Archangium lansinium sp. nov., Myxococcus landrumus sp. nov., Nannocystis bai.</title>
        <authorList>
            <person name="Ahearne A."/>
            <person name="Stevens C."/>
            <person name="Dowd S."/>
        </authorList>
    </citation>
    <scope>NUCLEOTIDE SEQUENCE [LARGE SCALE GENOMIC DNA]</scope>
    <source>
        <strain evidence="1 2">BB15-2</strain>
    </source>
</reference>
<accession>A0ABT5DQF1</accession>
<dbReference type="RefSeq" id="WP_272084317.1">
    <property type="nucleotide sequence ID" value="NZ_JAQNDL010000001.1"/>
</dbReference>
<comment type="caution">
    <text evidence="1">The sequence shown here is derived from an EMBL/GenBank/DDBJ whole genome shotgun (WGS) entry which is preliminary data.</text>
</comment>
<dbReference type="Proteomes" id="UP001221686">
    <property type="component" value="Unassembled WGS sequence"/>
</dbReference>
<proteinExistence type="predicted"/>
<organism evidence="1 2">
    <name type="scientific">Nannocystis bainbridge</name>
    <dbReference type="NCBI Taxonomy" id="2995303"/>
    <lineage>
        <taxon>Bacteria</taxon>
        <taxon>Pseudomonadati</taxon>
        <taxon>Myxococcota</taxon>
        <taxon>Polyangia</taxon>
        <taxon>Nannocystales</taxon>
        <taxon>Nannocystaceae</taxon>
        <taxon>Nannocystis</taxon>
    </lineage>
</organism>
<protein>
    <submittedName>
        <fullName evidence="1">Uncharacterized protein</fullName>
    </submittedName>
</protein>
<dbReference type="EMBL" id="JAQNDL010000001">
    <property type="protein sequence ID" value="MDC0715886.1"/>
    <property type="molecule type" value="Genomic_DNA"/>
</dbReference>
<evidence type="ECO:0000313" key="1">
    <source>
        <dbReference type="EMBL" id="MDC0715886.1"/>
    </source>
</evidence>
<gene>
    <name evidence="1" type="ORF">POL25_03210</name>
</gene>
<evidence type="ECO:0000313" key="2">
    <source>
        <dbReference type="Proteomes" id="UP001221686"/>
    </source>
</evidence>